<evidence type="ECO:0000313" key="7">
    <source>
        <dbReference type="EMBL" id="SMO48376.1"/>
    </source>
</evidence>
<dbReference type="InterPro" id="IPR036388">
    <property type="entry name" value="WH-like_DNA-bd_sf"/>
</dbReference>
<dbReference type="RefSeq" id="WP_142492214.1">
    <property type="nucleotide sequence ID" value="NZ_FXTO01000003.1"/>
</dbReference>
<dbReference type="InterPro" id="IPR036390">
    <property type="entry name" value="WH_DNA-bd_sf"/>
</dbReference>
<accession>A0A521BMN0</accession>
<proteinExistence type="inferred from homology"/>
<keyword evidence="3" id="KW-0238">DNA-binding</keyword>
<protein>
    <submittedName>
        <fullName evidence="7">LysR family transcriptional regulator, nitrogen assimilation regulatory protein</fullName>
    </submittedName>
</protein>
<dbReference type="Pfam" id="PF03466">
    <property type="entry name" value="LysR_substrate"/>
    <property type="match status" value="1"/>
</dbReference>
<dbReference type="EMBL" id="FXTO01000003">
    <property type="protein sequence ID" value="SMO48376.1"/>
    <property type="molecule type" value="Genomic_DNA"/>
</dbReference>
<sequence>MNLNLTHLINFIQVVEWGNVSKAATYLNIAQPALSRQIQSLEATLNTKLLRRQNWGVEPTEDGRILLEHARRIQKECLSVHESVRSNRDSPVGSVYLGVPAAYAITLVPPLLQRMQVLYPNIKIHIVEAFSGTIYEWLVSGRLDLAVLYHSKEHTVKESTPFFVEELIGLTAPGMFPDMTELTLADLADQEIIAPWRPHLLRLVLDEKFIELGKLFTPKIELDSMPCMIEMARRGDGIVILPPSCVFRELSEGQLRGIPLMPNVKLSTALGKTPERQPTRAMNILTNVLRDLVVELAPQKGWNVVGSEDNTPT</sequence>
<dbReference type="Gene3D" id="3.40.190.290">
    <property type="match status" value="1"/>
</dbReference>
<dbReference type="GO" id="GO:0003677">
    <property type="term" value="F:DNA binding"/>
    <property type="evidence" value="ECO:0007669"/>
    <property type="project" value="UniProtKB-KW"/>
</dbReference>
<dbReference type="Pfam" id="PF00126">
    <property type="entry name" value="HTH_1"/>
    <property type="match status" value="1"/>
</dbReference>
<feature type="domain" description="HTH lysR-type" evidence="6">
    <location>
        <begin position="3"/>
        <end position="60"/>
    </location>
</feature>
<keyword evidence="8" id="KW-1185">Reference proteome</keyword>
<dbReference type="Proteomes" id="UP000316030">
    <property type="component" value="Unassembled WGS sequence"/>
</dbReference>
<evidence type="ECO:0000259" key="6">
    <source>
        <dbReference type="PROSITE" id="PS50931"/>
    </source>
</evidence>
<evidence type="ECO:0000256" key="3">
    <source>
        <dbReference type="ARBA" id="ARBA00023125"/>
    </source>
</evidence>
<dbReference type="PANTHER" id="PTHR30293:SF0">
    <property type="entry name" value="NITROGEN ASSIMILATION REGULATORY PROTEIN NAC"/>
    <property type="match status" value="1"/>
</dbReference>
<dbReference type="InterPro" id="IPR005119">
    <property type="entry name" value="LysR_subst-bd"/>
</dbReference>
<dbReference type="SUPFAM" id="SSF46785">
    <property type="entry name" value="Winged helix' DNA-binding domain"/>
    <property type="match status" value="1"/>
</dbReference>
<evidence type="ECO:0000256" key="1">
    <source>
        <dbReference type="ARBA" id="ARBA00009437"/>
    </source>
</evidence>
<dbReference type="AlphaFoldDB" id="A0A521BMN0"/>
<dbReference type="FunFam" id="1.10.10.10:FF:000001">
    <property type="entry name" value="LysR family transcriptional regulator"/>
    <property type="match status" value="1"/>
</dbReference>
<dbReference type="InterPro" id="IPR000847">
    <property type="entry name" value="LysR_HTH_N"/>
</dbReference>
<organism evidence="7 8">
    <name type="scientific">Thalassovita litoralis</name>
    <dbReference type="NCBI Taxonomy" id="1010611"/>
    <lineage>
        <taxon>Bacteria</taxon>
        <taxon>Pseudomonadati</taxon>
        <taxon>Pseudomonadota</taxon>
        <taxon>Alphaproteobacteria</taxon>
        <taxon>Rhodobacterales</taxon>
        <taxon>Roseobacteraceae</taxon>
        <taxon>Thalassovita</taxon>
    </lineage>
</organism>
<comment type="similarity">
    <text evidence="1">Belongs to the LysR transcriptional regulatory family.</text>
</comment>
<evidence type="ECO:0000256" key="5">
    <source>
        <dbReference type="ARBA" id="ARBA00023163"/>
    </source>
</evidence>
<reference evidence="7 8" key="1">
    <citation type="submission" date="2017-05" db="EMBL/GenBank/DDBJ databases">
        <authorList>
            <person name="Varghese N."/>
            <person name="Submissions S."/>
        </authorList>
    </citation>
    <scope>NUCLEOTIDE SEQUENCE [LARGE SCALE GENOMIC DNA]</scope>
    <source>
        <strain evidence="7 8">DSM 29506</strain>
    </source>
</reference>
<keyword evidence="5" id="KW-0804">Transcription</keyword>
<keyword evidence="4" id="KW-0010">Activator</keyword>
<dbReference type="OrthoDB" id="8479357at2"/>
<dbReference type="SUPFAM" id="SSF53850">
    <property type="entry name" value="Periplasmic binding protein-like II"/>
    <property type="match status" value="1"/>
</dbReference>
<name>A0A521BMN0_9RHOB</name>
<dbReference type="GO" id="GO:2000142">
    <property type="term" value="P:regulation of DNA-templated transcription initiation"/>
    <property type="evidence" value="ECO:0007669"/>
    <property type="project" value="TreeGrafter"/>
</dbReference>
<dbReference type="PANTHER" id="PTHR30293">
    <property type="entry name" value="TRANSCRIPTIONAL REGULATORY PROTEIN NAC-RELATED"/>
    <property type="match status" value="1"/>
</dbReference>
<evidence type="ECO:0000313" key="8">
    <source>
        <dbReference type="Proteomes" id="UP000316030"/>
    </source>
</evidence>
<dbReference type="PROSITE" id="PS50931">
    <property type="entry name" value="HTH_LYSR"/>
    <property type="match status" value="1"/>
</dbReference>
<dbReference type="PRINTS" id="PR00039">
    <property type="entry name" value="HTHLYSR"/>
</dbReference>
<keyword evidence="2" id="KW-0805">Transcription regulation</keyword>
<evidence type="ECO:0000256" key="4">
    <source>
        <dbReference type="ARBA" id="ARBA00023159"/>
    </source>
</evidence>
<dbReference type="GO" id="GO:0003700">
    <property type="term" value="F:DNA-binding transcription factor activity"/>
    <property type="evidence" value="ECO:0007669"/>
    <property type="project" value="InterPro"/>
</dbReference>
<gene>
    <name evidence="7" type="ORF">SAMN06265173_103179</name>
</gene>
<dbReference type="Gene3D" id="1.10.10.10">
    <property type="entry name" value="Winged helix-like DNA-binding domain superfamily/Winged helix DNA-binding domain"/>
    <property type="match status" value="1"/>
</dbReference>
<evidence type="ECO:0000256" key="2">
    <source>
        <dbReference type="ARBA" id="ARBA00023015"/>
    </source>
</evidence>